<organism evidence="2 3">
    <name type="scientific">Ophiobolus disseminans</name>
    <dbReference type="NCBI Taxonomy" id="1469910"/>
    <lineage>
        <taxon>Eukaryota</taxon>
        <taxon>Fungi</taxon>
        <taxon>Dikarya</taxon>
        <taxon>Ascomycota</taxon>
        <taxon>Pezizomycotina</taxon>
        <taxon>Dothideomycetes</taxon>
        <taxon>Pleosporomycetidae</taxon>
        <taxon>Pleosporales</taxon>
        <taxon>Pleosporineae</taxon>
        <taxon>Phaeosphaeriaceae</taxon>
        <taxon>Ophiobolus</taxon>
    </lineage>
</organism>
<evidence type="ECO:0000313" key="3">
    <source>
        <dbReference type="Proteomes" id="UP000799424"/>
    </source>
</evidence>
<feature type="transmembrane region" description="Helical" evidence="1">
    <location>
        <begin position="177"/>
        <end position="200"/>
    </location>
</feature>
<dbReference type="OrthoDB" id="5357734at2759"/>
<keyword evidence="1" id="KW-1133">Transmembrane helix</keyword>
<dbReference type="PANTHER" id="PTHR37576:SF2">
    <property type="entry name" value="DEFECT AT LOW TEMPERATURE PROTEIN 1"/>
    <property type="match status" value="1"/>
</dbReference>
<keyword evidence="1" id="KW-0472">Membrane</keyword>
<keyword evidence="1" id="KW-0812">Transmembrane</keyword>
<dbReference type="PANTHER" id="PTHR37576">
    <property type="entry name" value="DEFECT AT LOW TEMPERATURE PROTEIN 1"/>
    <property type="match status" value="1"/>
</dbReference>
<dbReference type="EMBL" id="MU006222">
    <property type="protein sequence ID" value="KAF2828753.1"/>
    <property type="molecule type" value="Genomic_DNA"/>
</dbReference>
<dbReference type="AlphaFoldDB" id="A0A6A7A6G4"/>
<sequence length="291" mass="31604">MFNVTFRIGQKGGSRKIGNTTVNTISTQLKSHICNVTGGIVEYKVQLSSQTVKLASNRSEDRFLQDQTLPGPGIDGHHSTIGGFQYAASYLFTSSAIYDFHGAKSWTTFAGSLANEMVGENETFSDPMDGMLDKMREIAFRTAVRAGRDRANVTDAAQSVNFHGSGTHAIYVTHTGFMVAAAALSIASIVAIAVLFYGWWELGRSVYYTPLDIAKAFDAPLLAPLGSNLDLSRTGNLKPVAAEKVRYGEQVIDHASKTQYVGGNREHGRRRLVMGLSSDIKRPRAGQVYGN</sequence>
<reference evidence="2" key="1">
    <citation type="journal article" date="2020" name="Stud. Mycol.">
        <title>101 Dothideomycetes genomes: a test case for predicting lifestyles and emergence of pathogens.</title>
        <authorList>
            <person name="Haridas S."/>
            <person name="Albert R."/>
            <person name="Binder M."/>
            <person name="Bloem J."/>
            <person name="Labutti K."/>
            <person name="Salamov A."/>
            <person name="Andreopoulos B."/>
            <person name="Baker S."/>
            <person name="Barry K."/>
            <person name="Bills G."/>
            <person name="Bluhm B."/>
            <person name="Cannon C."/>
            <person name="Castanera R."/>
            <person name="Culley D."/>
            <person name="Daum C."/>
            <person name="Ezra D."/>
            <person name="Gonzalez J."/>
            <person name="Henrissat B."/>
            <person name="Kuo A."/>
            <person name="Liang C."/>
            <person name="Lipzen A."/>
            <person name="Lutzoni F."/>
            <person name="Magnuson J."/>
            <person name="Mondo S."/>
            <person name="Nolan M."/>
            <person name="Ohm R."/>
            <person name="Pangilinan J."/>
            <person name="Park H.-J."/>
            <person name="Ramirez L."/>
            <person name="Alfaro M."/>
            <person name="Sun H."/>
            <person name="Tritt A."/>
            <person name="Yoshinaga Y."/>
            <person name="Zwiers L.-H."/>
            <person name="Turgeon B."/>
            <person name="Goodwin S."/>
            <person name="Spatafora J."/>
            <person name="Crous P."/>
            <person name="Grigoriev I."/>
        </authorList>
    </citation>
    <scope>NUCLEOTIDE SEQUENCE</scope>
    <source>
        <strain evidence="2">CBS 113818</strain>
    </source>
</reference>
<dbReference type="Proteomes" id="UP000799424">
    <property type="component" value="Unassembled WGS sequence"/>
</dbReference>
<protein>
    <submittedName>
        <fullName evidence="2">Uncharacterized protein</fullName>
    </submittedName>
</protein>
<gene>
    <name evidence="2" type="ORF">CC86DRAFT_288434</name>
</gene>
<evidence type="ECO:0000256" key="1">
    <source>
        <dbReference type="SAM" id="Phobius"/>
    </source>
</evidence>
<accession>A0A6A7A6G4</accession>
<name>A0A6A7A6G4_9PLEO</name>
<proteinExistence type="predicted"/>
<evidence type="ECO:0000313" key="2">
    <source>
        <dbReference type="EMBL" id="KAF2828753.1"/>
    </source>
</evidence>
<keyword evidence="3" id="KW-1185">Reference proteome</keyword>